<feature type="region of interest" description="Disordered" evidence="1">
    <location>
        <begin position="227"/>
        <end position="257"/>
    </location>
</feature>
<proteinExistence type="predicted"/>
<keyword evidence="3" id="KW-1185">Reference proteome</keyword>
<evidence type="ECO:0000313" key="3">
    <source>
        <dbReference type="Proteomes" id="UP000053989"/>
    </source>
</evidence>
<protein>
    <submittedName>
        <fullName evidence="2">Uncharacterized protein</fullName>
    </submittedName>
</protein>
<dbReference type="EMBL" id="KN822263">
    <property type="protein sequence ID" value="KIM51378.1"/>
    <property type="molecule type" value="Genomic_DNA"/>
</dbReference>
<accession>A0A0C2YNQ8</accession>
<dbReference type="HOGENOM" id="CLU_1082437_0_0_1"/>
<sequence>MSSESTPRDDSPSPSNASKFRQKRLPYSKLTCAIDEGKNKLRDTLNEMDKIRGFAEDGGLLYSEIAGDLIVRASDIRARIGFLEKRKSSFGVLKYLHCDGEVVVLLAECEHTLALAKCTSEYARRTSEYARRMSEASPNFADPRGTSSRSSNPPDRPGNDEEDRASTESTSSFNAADYSFLFPHRPIIIKAKQVSLSFHDSHTTVRGITLDGPNADGFTFNCHTTESRGSVHNNMKFPPTSASEVPAPESATPGSGV</sequence>
<organism evidence="2 3">
    <name type="scientific">Scleroderma citrinum Foug A</name>
    <dbReference type="NCBI Taxonomy" id="1036808"/>
    <lineage>
        <taxon>Eukaryota</taxon>
        <taxon>Fungi</taxon>
        <taxon>Dikarya</taxon>
        <taxon>Basidiomycota</taxon>
        <taxon>Agaricomycotina</taxon>
        <taxon>Agaricomycetes</taxon>
        <taxon>Agaricomycetidae</taxon>
        <taxon>Boletales</taxon>
        <taxon>Sclerodermatineae</taxon>
        <taxon>Sclerodermataceae</taxon>
        <taxon>Scleroderma</taxon>
    </lineage>
</organism>
<reference evidence="3" key="2">
    <citation type="submission" date="2015-01" db="EMBL/GenBank/DDBJ databases">
        <title>Evolutionary Origins and Diversification of the Mycorrhizal Mutualists.</title>
        <authorList>
            <consortium name="DOE Joint Genome Institute"/>
            <consortium name="Mycorrhizal Genomics Consortium"/>
            <person name="Kohler A."/>
            <person name="Kuo A."/>
            <person name="Nagy L.G."/>
            <person name="Floudas D."/>
            <person name="Copeland A."/>
            <person name="Barry K.W."/>
            <person name="Cichocki N."/>
            <person name="Veneault-Fourrey C."/>
            <person name="LaButti K."/>
            <person name="Lindquist E.A."/>
            <person name="Lipzen A."/>
            <person name="Lundell T."/>
            <person name="Morin E."/>
            <person name="Murat C."/>
            <person name="Riley R."/>
            <person name="Ohm R."/>
            <person name="Sun H."/>
            <person name="Tunlid A."/>
            <person name="Henrissat B."/>
            <person name="Grigoriev I.V."/>
            <person name="Hibbett D.S."/>
            <person name="Martin F."/>
        </authorList>
    </citation>
    <scope>NUCLEOTIDE SEQUENCE [LARGE SCALE GENOMIC DNA]</scope>
    <source>
        <strain evidence="3">Foug A</strain>
    </source>
</reference>
<feature type="region of interest" description="Disordered" evidence="1">
    <location>
        <begin position="1"/>
        <end position="23"/>
    </location>
</feature>
<gene>
    <name evidence="2" type="ORF">SCLCIDRAFT_652580</name>
</gene>
<reference evidence="2 3" key="1">
    <citation type="submission" date="2014-04" db="EMBL/GenBank/DDBJ databases">
        <authorList>
            <consortium name="DOE Joint Genome Institute"/>
            <person name="Kuo A."/>
            <person name="Kohler A."/>
            <person name="Nagy L.G."/>
            <person name="Floudas D."/>
            <person name="Copeland A."/>
            <person name="Barry K.W."/>
            <person name="Cichocki N."/>
            <person name="Veneault-Fourrey C."/>
            <person name="LaButti K."/>
            <person name="Lindquist E.A."/>
            <person name="Lipzen A."/>
            <person name="Lundell T."/>
            <person name="Morin E."/>
            <person name="Murat C."/>
            <person name="Sun H."/>
            <person name="Tunlid A."/>
            <person name="Henrissat B."/>
            <person name="Grigoriev I.V."/>
            <person name="Hibbett D.S."/>
            <person name="Martin F."/>
            <person name="Nordberg H.P."/>
            <person name="Cantor M.N."/>
            <person name="Hua S.X."/>
        </authorList>
    </citation>
    <scope>NUCLEOTIDE SEQUENCE [LARGE SCALE GENOMIC DNA]</scope>
    <source>
        <strain evidence="2 3">Foug A</strain>
    </source>
</reference>
<evidence type="ECO:0000313" key="2">
    <source>
        <dbReference type="EMBL" id="KIM51378.1"/>
    </source>
</evidence>
<dbReference type="Proteomes" id="UP000053989">
    <property type="component" value="Unassembled WGS sequence"/>
</dbReference>
<dbReference type="AlphaFoldDB" id="A0A0C2YNQ8"/>
<feature type="region of interest" description="Disordered" evidence="1">
    <location>
        <begin position="132"/>
        <end position="171"/>
    </location>
</feature>
<feature type="compositionally biased region" description="Basic and acidic residues" evidence="1">
    <location>
        <begin position="1"/>
        <end position="11"/>
    </location>
</feature>
<name>A0A0C2YNQ8_9AGAM</name>
<dbReference type="InParanoid" id="A0A0C2YNQ8"/>
<evidence type="ECO:0000256" key="1">
    <source>
        <dbReference type="SAM" id="MobiDB-lite"/>
    </source>
</evidence>